<organism evidence="1 2">
    <name type="scientific">Macrococcus brunensis</name>
    <dbReference type="NCBI Taxonomy" id="198483"/>
    <lineage>
        <taxon>Bacteria</taxon>
        <taxon>Bacillati</taxon>
        <taxon>Bacillota</taxon>
        <taxon>Bacilli</taxon>
        <taxon>Bacillales</taxon>
        <taxon>Staphylococcaceae</taxon>
        <taxon>Macrococcus</taxon>
    </lineage>
</organism>
<dbReference type="SUPFAM" id="SSF56973">
    <property type="entry name" value="Aerolisin/ETX pore-forming domain"/>
    <property type="match status" value="1"/>
</dbReference>
<dbReference type="Proteomes" id="UP000295310">
    <property type="component" value="Unassembled WGS sequence"/>
</dbReference>
<dbReference type="AlphaFoldDB" id="A0A4R6BFQ2"/>
<accession>A0A4R6BFQ2</accession>
<dbReference type="RefSeq" id="WP_133431277.1">
    <property type="nucleotide sequence ID" value="NZ_SCWA01000003.1"/>
</dbReference>
<protein>
    <submittedName>
        <fullName evidence="1">Uncharacterized protein</fullName>
    </submittedName>
</protein>
<sequence length="171" mass="18683">MVKSKKIVVVDVATTLLFPIFNGTAKASTDLNEPEKVIPYNGTNYEPSSTNTYSQVGWTYLHKNPSSVTDTVSYNVSRTKSATASVSSSTEFGIMKTGVGIAAEMSLNTSTTVSYTVTYSIPPYTSYLLRVGSQKVKTNGYIVRYSNGLVSSKKYVSGDWSYRGFSDKIKQ</sequence>
<reference evidence="1 2" key="1">
    <citation type="submission" date="2019-01" db="EMBL/GenBank/DDBJ databases">
        <title>Draft genome sequences of the type strains of six Macrococcus species.</title>
        <authorList>
            <person name="Mazhar S."/>
            <person name="Altermann E."/>
            <person name="Hill C."/>
            <person name="Mcauliffe O."/>
        </authorList>
    </citation>
    <scope>NUCLEOTIDE SEQUENCE [LARGE SCALE GENOMIC DNA]</scope>
    <source>
        <strain evidence="1 2">CCM4811</strain>
    </source>
</reference>
<gene>
    <name evidence="1" type="ORF">ERX27_02600</name>
</gene>
<evidence type="ECO:0000313" key="1">
    <source>
        <dbReference type="EMBL" id="TDL98684.1"/>
    </source>
</evidence>
<dbReference type="EMBL" id="SCWA01000003">
    <property type="protein sequence ID" value="TDL98684.1"/>
    <property type="molecule type" value="Genomic_DNA"/>
</dbReference>
<evidence type="ECO:0000313" key="2">
    <source>
        <dbReference type="Proteomes" id="UP000295310"/>
    </source>
</evidence>
<name>A0A4R6BFQ2_9STAP</name>
<comment type="caution">
    <text evidence="1">The sequence shown here is derived from an EMBL/GenBank/DDBJ whole genome shotgun (WGS) entry which is preliminary data.</text>
</comment>
<keyword evidence="2" id="KW-1185">Reference proteome</keyword>
<dbReference type="OrthoDB" id="2967536at2"/>
<proteinExistence type="predicted"/>